<evidence type="ECO:0000313" key="2">
    <source>
        <dbReference type="Proteomes" id="UP001596500"/>
    </source>
</evidence>
<dbReference type="SUPFAM" id="SSF56784">
    <property type="entry name" value="HAD-like"/>
    <property type="match status" value="1"/>
</dbReference>
<dbReference type="PANTHER" id="PTHR43434">
    <property type="entry name" value="PHOSPHOGLYCOLATE PHOSPHATASE"/>
    <property type="match status" value="1"/>
</dbReference>
<dbReference type="Pfam" id="PF13242">
    <property type="entry name" value="Hydrolase_like"/>
    <property type="match status" value="1"/>
</dbReference>
<sequence>MVLFDVDGVFLSEERCFDASALSVWEMLYAPHFLDLPQAEHRVQPSEEAIRSIRDQVFDHNRVLDWMKTRGLNSNWDMVYLAFAGQLLLLLKHLYPTHQAEVRAFLGQPITAEAISRIKSWAGEERKQFVPDFAKFPTLFAGKDQLDKMALLTYFNELASNWFGVEVNQFSRNSALWECGYSVYQEWYLGDELYKRIEKNEVRMPGKTGFLQNEIPIAAPEQMGRMLKSLKAKGVTVGIGTGRTFVETEVPLKELGLFELFDQPHVATATDVIAAEETYPGRAPLGKPEPYTYIKAYLGKDSTAEECLNFALPLADGAEILIVGDSVADYLAAKKMGCAFAATLTGLTGQAAREKFVQLKADYILNDVTELTKIFD</sequence>
<protein>
    <submittedName>
        <fullName evidence="1">HAD family hydrolase</fullName>
        <ecNumber evidence="1">3.-.-.-</ecNumber>
    </submittedName>
</protein>
<dbReference type="CDD" id="cd01427">
    <property type="entry name" value="HAD_like"/>
    <property type="match status" value="1"/>
</dbReference>
<dbReference type="InterPro" id="IPR023214">
    <property type="entry name" value="HAD_sf"/>
</dbReference>
<proteinExistence type="predicted"/>
<keyword evidence="2" id="KW-1185">Reference proteome</keyword>
<dbReference type="InterPro" id="IPR050155">
    <property type="entry name" value="HAD-like_hydrolase_sf"/>
</dbReference>
<dbReference type="EC" id="3.-.-.-" evidence="1"/>
<dbReference type="GO" id="GO:0016787">
    <property type="term" value="F:hydrolase activity"/>
    <property type="evidence" value="ECO:0007669"/>
    <property type="project" value="UniProtKB-KW"/>
</dbReference>
<dbReference type="Gene3D" id="3.40.50.1000">
    <property type="entry name" value="HAD superfamily/HAD-like"/>
    <property type="match status" value="1"/>
</dbReference>
<dbReference type="PANTHER" id="PTHR43434:SF1">
    <property type="entry name" value="PHOSPHOGLYCOLATE PHOSPHATASE"/>
    <property type="match status" value="1"/>
</dbReference>
<dbReference type="RefSeq" id="WP_379864723.1">
    <property type="nucleotide sequence ID" value="NZ_JBHTBW010000021.1"/>
</dbReference>
<gene>
    <name evidence="1" type="ORF">ACFQNG_08440</name>
</gene>
<organism evidence="1 2">
    <name type="scientific">Laceyella putida</name>
    <dbReference type="NCBI Taxonomy" id="110101"/>
    <lineage>
        <taxon>Bacteria</taxon>
        <taxon>Bacillati</taxon>
        <taxon>Bacillota</taxon>
        <taxon>Bacilli</taxon>
        <taxon>Bacillales</taxon>
        <taxon>Thermoactinomycetaceae</taxon>
        <taxon>Laceyella</taxon>
    </lineage>
</organism>
<dbReference type="Proteomes" id="UP001596500">
    <property type="component" value="Unassembled WGS sequence"/>
</dbReference>
<dbReference type="EMBL" id="JBHTBW010000021">
    <property type="protein sequence ID" value="MFC7441183.1"/>
    <property type="molecule type" value="Genomic_DNA"/>
</dbReference>
<reference evidence="2" key="1">
    <citation type="journal article" date="2019" name="Int. J. Syst. Evol. Microbiol.">
        <title>The Global Catalogue of Microorganisms (GCM) 10K type strain sequencing project: providing services to taxonomists for standard genome sequencing and annotation.</title>
        <authorList>
            <consortium name="The Broad Institute Genomics Platform"/>
            <consortium name="The Broad Institute Genome Sequencing Center for Infectious Disease"/>
            <person name="Wu L."/>
            <person name="Ma J."/>
        </authorList>
    </citation>
    <scope>NUCLEOTIDE SEQUENCE [LARGE SCALE GENOMIC DNA]</scope>
    <source>
        <strain evidence="2">CGMCC 1.12942</strain>
    </source>
</reference>
<comment type="caution">
    <text evidence="1">The sequence shown here is derived from an EMBL/GenBank/DDBJ whole genome shotgun (WGS) entry which is preliminary data.</text>
</comment>
<dbReference type="InterPro" id="IPR036412">
    <property type="entry name" value="HAD-like_sf"/>
</dbReference>
<evidence type="ECO:0000313" key="1">
    <source>
        <dbReference type="EMBL" id="MFC7441183.1"/>
    </source>
</evidence>
<dbReference type="SFLD" id="SFLDG01129">
    <property type="entry name" value="C1.5:_HAD__Beta-PGM__Phosphata"/>
    <property type="match status" value="1"/>
</dbReference>
<dbReference type="SFLD" id="SFLDS00003">
    <property type="entry name" value="Haloacid_Dehalogenase"/>
    <property type="match status" value="1"/>
</dbReference>
<accession>A0ABW2RJN5</accession>
<name>A0ABW2RJN5_9BACL</name>
<keyword evidence="1" id="KW-0378">Hydrolase</keyword>